<dbReference type="Pfam" id="PF00117">
    <property type="entry name" value="GATase"/>
    <property type="match status" value="1"/>
</dbReference>
<evidence type="ECO:0000256" key="6">
    <source>
        <dbReference type="ARBA" id="ARBA00022962"/>
    </source>
</evidence>
<dbReference type="PRINTS" id="PR00097">
    <property type="entry name" value="ANTSNTHASEII"/>
</dbReference>
<dbReference type="RefSeq" id="WP_338445827.1">
    <property type="nucleotide sequence ID" value="NZ_CP144918.1"/>
</dbReference>
<feature type="region of interest" description="CPSase" evidence="9">
    <location>
        <begin position="1"/>
        <end position="204"/>
    </location>
</feature>
<dbReference type="InterPro" id="IPR050472">
    <property type="entry name" value="Anth_synth/Amidotransfase"/>
</dbReference>
<dbReference type="EC" id="6.3.5.5" evidence="9"/>
<keyword evidence="4 9" id="KW-0547">Nucleotide-binding</keyword>
<keyword evidence="7 9" id="KW-0665">Pyrimidine biosynthesis</keyword>
<dbReference type="NCBIfam" id="NF009475">
    <property type="entry name" value="PRK12838.1"/>
    <property type="match status" value="1"/>
</dbReference>
<evidence type="ECO:0000256" key="3">
    <source>
        <dbReference type="ARBA" id="ARBA00022598"/>
    </source>
</evidence>
<feature type="binding site" evidence="9">
    <location>
        <position position="286"/>
    </location>
    <ligand>
        <name>L-glutamine</name>
        <dbReference type="ChEBI" id="CHEBI:58359"/>
    </ligand>
</feature>
<dbReference type="CDD" id="cd01744">
    <property type="entry name" value="GATase1_CPSase"/>
    <property type="match status" value="1"/>
</dbReference>
<dbReference type="Proteomes" id="UP001335183">
    <property type="component" value="Chromosome"/>
</dbReference>
<dbReference type="InterPro" id="IPR017926">
    <property type="entry name" value="GATASE"/>
</dbReference>
<dbReference type="PRINTS" id="PR00099">
    <property type="entry name" value="CPSGATASE"/>
</dbReference>
<dbReference type="SMART" id="SM01097">
    <property type="entry name" value="CPSase_sm_chain"/>
    <property type="match status" value="1"/>
</dbReference>
<evidence type="ECO:0000256" key="4">
    <source>
        <dbReference type="ARBA" id="ARBA00022741"/>
    </source>
</evidence>
<comment type="pathway">
    <text evidence="9">Pyrimidine metabolism; UMP biosynthesis via de novo pathway; (S)-dihydroorotate from bicarbonate: step 1/3.</text>
</comment>
<feature type="binding site" evidence="9">
    <location>
        <position position="255"/>
    </location>
    <ligand>
        <name>L-glutamine</name>
        <dbReference type="ChEBI" id="CHEBI:58359"/>
    </ligand>
</feature>
<keyword evidence="6 9" id="KW-0315">Glutamine amidotransferase</keyword>
<organism evidence="11 12">
    <name type="scientific">Pelagerythrobacter marensis</name>
    <dbReference type="NCBI Taxonomy" id="543877"/>
    <lineage>
        <taxon>Bacteria</taxon>
        <taxon>Pseudomonadati</taxon>
        <taxon>Pseudomonadota</taxon>
        <taxon>Alphaproteobacteria</taxon>
        <taxon>Sphingomonadales</taxon>
        <taxon>Erythrobacteraceae</taxon>
        <taxon>Pelagerythrobacter</taxon>
    </lineage>
</organism>
<feature type="active site" evidence="9">
    <location>
        <position position="368"/>
    </location>
</feature>
<protein>
    <recommendedName>
        <fullName evidence="9">Carbamoyl phosphate synthase small chain</fullName>
        <ecNumber evidence="9">6.3.5.5</ecNumber>
    </recommendedName>
    <alternativeName>
        <fullName evidence="9">Carbamoyl phosphate synthetase glutamine chain</fullName>
    </alternativeName>
</protein>
<proteinExistence type="inferred from homology"/>
<dbReference type="PROSITE" id="PS51273">
    <property type="entry name" value="GATASE_TYPE_1"/>
    <property type="match status" value="1"/>
</dbReference>
<evidence type="ECO:0000313" key="12">
    <source>
        <dbReference type="Proteomes" id="UP001335183"/>
    </source>
</evidence>
<keyword evidence="9" id="KW-0028">Amino-acid biosynthesis</keyword>
<evidence type="ECO:0000259" key="10">
    <source>
        <dbReference type="SMART" id="SM01097"/>
    </source>
</evidence>
<feature type="binding site" evidence="9">
    <location>
        <position position="283"/>
    </location>
    <ligand>
        <name>L-glutamine</name>
        <dbReference type="ChEBI" id="CHEBI:58359"/>
    </ligand>
</feature>
<dbReference type="HAMAP" id="MF_01209">
    <property type="entry name" value="CPSase_S_chain"/>
    <property type="match status" value="1"/>
</dbReference>
<dbReference type="PANTHER" id="PTHR43418:SF7">
    <property type="entry name" value="CARBAMOYL-PHOSPHATE SYNTHASE SMALL CHAIN"/>
    <property type="match status" value="1"/>
</dbReference>
<dbReference type="Gene3D" id="3.50.30.20">
    <property type="entry name" value="Carbamoyl-phosphate synthase small subunit, N-terminal domain"/>
    <property type="match status" value="1"/>
</dbReference>
<dbReference type="PRINTS" id="PR00096">
    <property type="entry name" value="GATASE"/>
</dbReference>
<feature type="binding site" evidence="9">
    <location>
        <position position="324"/>
    </location>
    <ligand>
        <name>L-glutamine</name>
        <dbReference type="ChEBI" id="CHEBI:58359"/>
    </ligand>
</feature>
<keyword evidence="12" id="KW-1185">Reference proteome</keyword>
<keyword evidence="9" id="KW-0055">Arginine biosynthesis</keyword>
<keyword evidence="3 9" id="KW-0436">Ligase</keyword>
<comment type="function">
    <text evidence="9">Small subunit of the glutamine-dependent carbamoyl phosphate synthetase (CPSase). CPSase catalyzes the formation of carbamoyl phosphate from the ammonia moiety of glutamine, carbonate, and phosphate donated by ATP, constituting the first step of 2 biosynthetic pathways, one leading to arginine and/or urea and the other to pyrimidine nucleotides. The small subunit (glutamine amidotransferase) binds and cleaves glutamine to supply the large subunit with the substrate ammonia.</text>
</comment>
<evidence type="ECO:0000313" key="11">
    <source>
        <dbReference type="EMBL" id="WWA46935.1"/>
    </source>
</evidence>
<evidence type="ECO:0000256" key="9">
    <source>
        <dbReference type="HAMAP-Rule" id="MF_01209"/>
    </source>
</evidence>
<feature type="domain" description="Carbamoyl-phosphate synthase small subunit N-terminal" evidence="10">
    <location>
        <begin position="14"/>
        <end position="144"/>
    </location>
</feature>
<comment type="similarity">
    <text evidence="2 9">Belongs to the CarA family.</text>
</comment>
<dbReference type="SUPFAM" id="SSF52317">
    <property type="entry name" value="Class I glutamine amidotransferase-like"/>
    <property type="match status" value="1"/>
</dbReference>
<keyword evidence="5 9" id="KW-0067">ATP-binding</keyword>
<dbReference type="SUPFAM" id="SSF52021">
    <property type="entry name" value="Carbamoyl phosphate synthetase, small subunit N-terminal domain"/>
    <property type="match status" value="1"/>
</dbReference>
<evidence type="ECO:0000256" key="2">
    <source>
        <dbReference type="ARBA" id="ARBA00007800"/>
    </source>
</evidence>
<comment type="pathway">
    <text evidence="1 9">Amino-acid biosynthesis; L-arginine biosynthesis; carbamoyl phosphate from bicarbonate: step 1/1.</text>
</comment>
<dbReference type="InterPro" id="IPR006274">
    <property type="entry name" value="CarbamoylP_synth_ssu"/>
</dbReference>
<sequence length="391" mass="41726">MADPVTTPAQPKGATGVLVLADGTIVWGMGFGARGSAVGEVCFNTAMTGYQEVMTDPSYAGQIVTFTFPHIGNVGANAEDVESQVEGAVGCIVREEVTPHSNFRAREEFGEWLAAMDKIGLSGVDTRALTRRIRLQGAPNAVIAHDPAGEFDIPALLKRAQEWPGLEGMDLAQRVSRDKQESWEGGYWRLGTGYGRSPHDDARPHVVAIDYGSKDNIFRNLVKAGARVTVVPAKTSLDEVLALSPQGVFLSNGPGDPAATGEYAVPTIKALLEHDMPIFGICLGHQMLGLAAGAKTAKMHQGHRGANHPVKRLEDGVVEITSMNHGFAVDNSTLPDGVEETHVSLFDGSNCGIAIKGKRAFGVQYHPEASPGPQDSFYLFEKFVAMLGAQH</sequence>
<comment type="catalytic activity">
    <reaction evidence="8 9">
        <text>hydrogencarbonate + L-glutamine + 2 ATP + H2O = carbamoyl phosphate + L-glutamate + 2 ADP + phosphate + 2 H(+)</text>
        <dbReference type="Rhea" id="RHEA:18633"/>
        <dbReference type="ChEBI" id="CHEBI:15377"/>
        <dbReference type="ChEBI" id="CHEBI:15378"/>
        <dbReference type="ChEBI" id="CHEBI:17544"/>
        <dbReference type="ChEBI" id="CHEBI:29985"/>
        <dbReference type="ChEBI" id="CHEBI:30616"/>
        <dbReference type="ChEBI" id="CHEBI:43474"/>
        <dbReference type="ChEBI" id="CHEBI:58228"/>
        <dbReference type="ChEBI" id="CHEBI:58359"/>
        <dbReference type="ChEBI" id="CHEBI:456216"/>
        <dbReference type="EC" id="6.3.5.5"/>
    </reaction>
</comment>
<evidence type="ECO:0000256" key="5">
    <source>
        <dbReference type="ARBA" id="ARBA00022840"/>
    </source>
</evidence>
<dbReference type="NCBIfam" id="TIGR01368">
    <property type="entry name" value="CPSaseIIsmall"/>
    <property type="match status" value="1"/>
</dbReference>
<dbReference type="InterPro" id="IPR035686">
    <property type="entry name" value="CPSase_GATase1"/>
</dbReference>
<feature type="binding site" evidence="9">
    <location>
        <position position="327"/>
    </location>
    <ligand>
        <name>L-glutamine</name>
        <dbReference type="ChEBI" id="CHEBI:58359"/>
    </ligand>
</feature>
<dbReference type="Pfam" id="PF00988">
    <property type="entry name" value="CPSase_sm_chain"/>
    <property type="match status" value="1"/>
</dbReference>
<name>A0ABZ2D999_9SPHN</name>
<accession>A0ABZ2D999</accession>
<dbReference type="EMBL" id="CP144918">
    <property type="protein sequence ID" value="WWA46935.1"/>
    <property type="molecule type" value="Genomic_DNA"/>
</dbReference>
<dbReference type="InterPro" id="IPR036480">
    <property type="entry name" value="CarbP_synth_ssu_N_sf"/>
</dbReference>
<comment type="catalytic activity">
    <reaction evidence="9">
        <text>L-glutamine + H2O = L-glutamate + NH4(+)</text>
        <dbReference type="Rhea" id="RHEA:15889"/>
        <dbReference type="ChEBI" id="CHEBI:15377"/>
        <dbReference type="ChEBI" id="CHEBI:28938"/>
        <dbReference type="ChEBI" id="CHEBI:29985"/>
        <dbReference type="ChEBI" id="CHEBI:58359"/>
    </reaction>
</comment>
<dbReference type="InterPro" id="IPR002474">
    <property type="entry name" value="CarbamoylP_synth_ssu_N"/>
</dbReference>
<feature type="binding site" evidence="9">
    <location>
        <position position="58"/>
    </location>
    <ligand>
        <name>L-glutamine</name>
        <dbReference type="ChEBI" id="CHEBI:58359"/>
    </ligand>
</feature>
<evidence type="ECO:0000256" key="1">
    <source>
        <dbReference type="ARBA" id="ARBA00005077"/>
    </source>
</evidence>
<dbReference type="InterPro" id="IPR029062">
    <property type="entry name" value="Class_I_gatase-like"/>
</dbReference>
<feature type="binding site" evidence="9">
    <location>
        <position position="253"/>
    </location>
    <ligand>
        <name>L-glutamine</name>
        <dbReference type="ChEBI" id="CHEBI:58359"/>
    </ligand>
</feature>
<comment type="subunit">
    <text evidence="9">Composed of two chains; the small (or glutamine) chain promotes the hydrolysis of glutamine to ammonia, which is used by the large (or ammonia) chain to synthesize carbamoyl phosphate. Tetramer of heterodimers (alpha,beta)4.</text>
</comment>
<dbReference type="GO" id="GO:0004088">
    <property type="term" value="F:carbamoyl-phosphate synthase (glutamine-hydrolyzing) activity"/>
    <property type="evidence" value="ECO:0007669"/>
    <property type="project" value="UniProtKB-EC"/>
</dbReference>
<reference evidence="11 12" key="1">
    <citation type="submission" date="2024-02" db="EMBL/GenBank/DDBJ databases">
        <title>The whole genome sequence of five bacterial samples isolated from Abu Dhabi Sabkha-shore region.</title>
        <authorList>
            <person name="Sudalaimuthuasari N."/>
            <person name="Sarfraz B."/>
            <person name="Tuyisabe J.D."/>
            <person name="Mugisha Ntwali L.D.M."/>
            <person name="Ali A.I.A.A."/>
            <person name="Almansoori S.Z.A."/>
            <person name="Alajami H.S.A."/>
            <person name="Almeqbaali A.A.S."/>
            <person name="Kundu B."/>
            <person name="Saeed E.E."/>
            <person name="Sukumarinath V."/>
            <person name="Mishra A.K."/>
            <person name="Hazzouri K.M."/>
            <person name="Almaskari R."/>
            <person name="Sharma A.K."/>
            <person name="Amiri K.M.A."/>
        </authorList>
    </citation>
    <scope>NUCLEOTIDE SEQUENCE [LARGE SCALE GENOMIC DNA]</scope>
    <source>
        <strain evidence="12">kcgeb_sd</strain>
    </source>
</reference>
<gene>
    <name evidence="9 11" type="primary">carA</name>
    <name evidence="11" type="ORF">V5F89_11815</name>
</gene>
<dbReference type="Gene3D" id="3.40.50.880">
    <property type="match status" value="1"/>
</dbReference>
<evidence type="ECO:0000256" key="7">
    <source>
        <dbReference type="ARBA" id="ARBA00022975"/>
    </source>
</evidence>
<feature type="active site" description="Nucleophile" evidence="9">
    <location>
        <position position="282"/>
    </location>
</feature>
<dbReference type="PANTHER" id="PTHR43418">
    <property type="entry name" value="MULTIFUNCTIONAL TRYPTOPHAN BIOSYNTHESIS PROTEIN-RELATED"/>
    <property type="match status" value="1"/>
</dbReference>
<feature type="active site" evidence="9">
    <location>
        <position position="366"/>
    </location>
</feature>
<evidence type="ECO:0000256" key="8">
    <source>
        <dbReference type="ARBA" id="ARBA00048816"/>
    </source>
</evidence>
<feature type="binding site" evidence="9">
    <location>
        <position position="326"/>
    </location>
    <ligand>
        <name>L-glutamine</name>
        <dbReference type="ChEBI" id="CHEBI:58359"/>
    </ligand>
</feature>